<dbReference type="EMBL" id="JANPWZ010000313">
    <property type="protein sequence ID" value="KAJ3577757.1"/>
    <property type="molecule type" value="Genomic_DNA"/>
</dbReference>
<protein>
    <recommendedName>
        <fullName evidence="9">Major facilitator superfamily (MFS) profile domain-containing protein</fullName>
    </recommendedName>
</protein>
<evidence type="ECO:0000313" key="8">
    <source>
        <dbReference type="Proteomes" id="UP001148614"/>
    </source>
</evidence>
<dbReference type="GO" id="GO:0022857">
    <property type="term" value="F:transmembrane transporter activity"/>
    <property type="evidence" value="ECO:0007669"/>
    <property type="project" value="InterPro"/>
</dbReference>
<gene>
    <name evidence="7" type="ORF">NPX13_g2805</name>
</gene>
<feature type="transmembrane region" description="Helical" evidence="6">
    <location>
        <begin position="396"/>
        <end position="419"/>
    </location>
</feature>
<dbReference type="VEuPathDB" id="FungiDB:F4678DRAFT_474544"/>
<dbReference type="Proteomes" id="UP001148614">
    <property type="component" value="Unassembled WGS sequence"/>
</dbReference>
<evidence type="ECO:0000256" key="3">
    <source>
        <dbReference type="ARBA" id="ARBA00022989"/>
    </source>
</evidence>
<dbReference type="AlphaFoldDB" id="A0A9W8NJS1"/>
<dbReference type="PANTHER" id="PTHR23507:SF1">
    <property type="entry name" value="FI18259P1-RELATED"/>
    <property type="match status" value="1"/>
</dbReference>
<accession>A0A9W8NJS1</accession>
<feature type="transmembrane region" description="Helical" evidence="6">
    <location>
        <begin position="210"/>
        <end position="232"/>
    </location>
</feature>
<feature type="transmembrane region" description="Helical" evidence="6">
    <location>
        <begin position="361"/>
        <end position="384"/>
    </location>
</feature>
<keyword evidence="2 6" id="KW-0812">Transmembrane</keyword>
<feature type="transmembrane region" description="Helical" evidence="6">
    <location>
        <begin position="333"/>
        <end position="355"/>
    </location>
</feature>
<feature type="transmembrane region" description="Helical" evidence="6">
    <location>
        <begin position="173"/>
        <end position="198"/>
    </location>
</feature>
<dbReference type="InterPro" id="IPR011701">
    <property type="entry name" value="MFS"/>
</dbReference>
<dbReference type="InterPro" id="IPR036259">
    <property type="entry name" value="MFS_trans_sf"/>
</dbReference>
<dbReference type="Pfam" id="PF07690">
    <property type="entry name" value="MFS_1"/>
    <property type="match status" value="1"/>
</dbReference>
<evidence type="ECO:0000256" key="2">
    <source>
        <dbReference type="ARBA" id="ARBA00022692"/>
    </source>
</evidence>
<feature type="transmembrane region" description="Helical" evidence="6">
    <location>
        <begin position="41"/>
        <end position="63"/>
    </location>
</feature>
<feature type="compositionally biased region" description="Polar residues" evidence="5">
    <location>
        <begin position="17"/>
        <end position="26"/>
    </location>
</feature>
<evidence type="ECO:0000256" key="6">
    <source>
        <dbReference type="SAM" id="Phobius"/>
    </source>
</evidence>
<evidence type="ECO:0008006" key="9">
    <source>
        <dbReference type="Google" id="ProtNLM"/>
    </source>
</evidence>
<comment type="caution">
    <text evidence="7">The sequence shown here is derived from an EMBL/GenBank/DDBJ whole genome shotgun (WGS) entry which is preliminary data.</text>
</comment>
<feature type="transmembrane region" description="Helical" evidence="6">
    <location>
        <begin position="110"/>
        <end position="132"/>
    </location>
</feature>
<keyword evidence="8" id="KW-1185">Reference proteome</keyword>
<dbReference type="Gene3D" id="1.20.1250.20">
    <property type="entry name" value="MFS general substrate transporter like domains"/>
    <property type="match status" value="1"/>
</dbReference>
<reference evidence="7" key="1">
    <citation type="submission" date="2022-07" db="EMBL/GenBank/DDBJ databases">
        <title>Genome Sequence of Xylaria arbuscula.</title>
        <authorList>
            <person name="Buettner E."/>
        </authorList>
    </citation>
    <scope>NUCLEOTIDE SEQUENCE</scope>
    <source>
        <strain evidence="7">VT107</strain>
    </source>
</reference>
<evidence type="ECO:0000256" key="4">
    <source>
        <dbReference type="ARBA" id="ARBA00023136"/>
    </source>
</evidence>
<feature type="transmembrane region" description="Helical" evidence="6">
    <location>
        <begin position="431"/>
        <end position="452"/>
    </location>
</feature>
<dbReference type="GO" id="GO:0016020">
    <property type="term" value="C:membrane"/>
    <property type="evidence" value="ECO:0007669"/>
    <property type="project" value="UniProtKB-SubCell"/>
</dbReference>
<dbReference type="SUPFAM" id="SSF103473">
    <property type="entry name" value="MFS general substrate transporter"/>
    <property type="match status" value="1"/>
</dbReference>
<name>A0A9W8NJS1_9PEZI</name>
<feature type="region of interest" description="Disordered" evidence="5">
    <location>
        <begin position="1"/>
        <end position="31"/>
    </location>
</feature>
<comment type="subcellular location">
    <subcellularLocation>
        <location evidence="1">Membrane</location>
        <topology evidence="1">Multi-pass membrane protein</topology>
    </subcellularLocation>
</comment>
<evidence type="ECO:0000256" key="5">
    <source>
        <dbReference type="SAM" id="MobiDB-lite"/>
    </source>
</evidence>
<evidence type="ECO:0000256" key="1">
    <source>
        <dbReference type="ARBA" id="ARBA00004141"/>
    </source>
</evidence>
<organism evidence="7 8">
    <name type="scientific">Xylaria arbuscula</name>
    <dbReference type="NCBI Taxonomy" id="114810"/>
    <lineage>
        <taxon>Eukaryota</taxon>
        <taxon>Fungi</taxon>
        <taxon>Dikarya</taxon>
        <taxon>Ascomycota</taxon>
        <taxon>Pezizomycotina</taxon>
        <taxon>Sordariomycetes</taxon>
        <taxon>Xylariomycetidae</taxon>
        <taxon>Xylariales</taxon>
        <taxon>Xylariaceae</taxon>
        <taxon>Xylaria</taxon>
    </lineage>
</organism>
<sequence>MESDDHDTLPIEESAPLITTHQSNDPSGDAHRRAVPGVASLYPRAVFFIFALSFVADLGGALVDVPELRMLEMALCRDYYLAHDRSVIGPPPLSYVDEKLCKTKDVQVELAYIVATKSLLMTVPGLILGIPYGRLADKIGRKPVVFLGMLGQVLAYFWVVLVCYFHYAFPTRLVLLSPVFLCIGGGSRVLSAITSTIIADVAPENMRTTIYYVTGAGLLVTDVVAAAVGSWLLSTDLWLPFEFSAPIICLSFPLILSMPETLVVRSKLSAIDDQTPGPEVPNQSTVYTSKLLGWSIATAGYIRSVKSLITLLTLVGLACTTQVLERRLGTRPLYLDTWVIRSSLMVLTVGLLFVAASKEPVLLISGSLLASAGNGIVQALQGLLAAFADRSSTGQLFAGAALLELLAQFSGSLAFAGLFDIGLGTGSIWGMGLPFYISATFIFIAGALSFVLPTA</sequence>
<dbReference type="PANTHER" id="PTHR23507">
    <property type="entry name" value="ZGC:174356"/>
    <property type="match status" value="1"/>
</dbReference>
<feature type="transmembrane region" description="Helical" evidence="6">
    <location>
        <begin position="238"/>
        <end position="258"/>
    </location>
</feature>
<keyword evidence="4 6" id="KW-0472">Membrane</keyword>
<feature type="transmembrane region" description="Helical" evidence="6">
    <location>
        <begin position="144"/>
        <end position="167"/>
    </location>
</feature>
<evidence type="ECO:0000313" key="7">
    <source>
        <dbReference type="EMBL" id="KAJ3577757.1"/>
    </source>
</evidence>
<keyword evidence="3 6" id="KW-1133">Transmembrane helix</keyword>
<proteinExistence type="predicted"/>